<keyword evidence="6 11" id="KW-0547">Nucleotide-binding</keyword>
<comment type="pathway">
    <text evidence="2 11">Metabolic intermediate metabolism; pimeloyl-CoA biosynthesis; pimeloyl-CoA from pimelate: step 1/1.</text>
</comment>
<evidence type="ECO:0000256" key="5">
    <source>
        <dbReference type="ARBA" id="ARBA00022598"/>
    </source>
</evidence>
<dbReference type="Pfam" id="PF03744">
    <property type="entry name" value="BioW"/>
    <property type="match status" value="1"/>
</dbReference>
<proteinExistence type="inferred from homology"/>
<comment type="cofactor">
    <cofactor evidence="1 11">
        <name>Mg(2+)</name>
        <dbReference type="ChEBI" id="CHEBI:18420"/>
    </cofactor>
</comment>
<evidence type="ECO:0000256" key="7">
    <source>
        <dbReference type="ARBA" id="ARBA00022756"/>
    </source>
</evidence>
<evidence type="ECO:0000313" key="15">
    <source>
        <dbReference type="Proteomes" id="UP000443070"/>
    </source>
</evidence>
<sequence>MLYSVKMRSAQGGPHEQGGRHISGAERILSEEKIEQAIVAMLHRAQKHQRGMADFISLKVEAVKTADIFYRPLLPLSSCQADSVMAGRKAAVEELVKAGVSTEAAAAGISRIINLRDSMRGAMLLDADTGLRVDSLGERGVRVSKMDCDNSERYEARLLEKGLFGDHVREALVLASKVASAVGVVAELCWSDDPEYVTGYVASAKYGYKRIPVLKEYGNPIGGRVFFVEHGTDVQKLITYLQDQVVLIRPEDK</sequence>
<evidence type="ECO:0000313" key="14">
    <source>
        <dbReference type="EMBL" id="MTU04516.1"/>
    </source>
</evidence>
<evidence type="ECO:0000256" key="1">
    <source>
        <dbReference type="ARBA" id="ARBA00001946"/>
    </source>
</evidence>
<dbReference type="HAMAP" id="MF_00668">
    <property type="entry name" value="BioW"/>
    <property type="match status" value="1"/>
</dbReference>
<evidence type="ECO:0000313" key="16">
    <source>
        <dbReference type="Proteomes" id="UP000484547"/>
    </source>
</evidence>
<dbReference type="Proteomes" id="UP000443070">
    <property type="component" value="Unassembled WGS sequence"/>
</dbReference>
<dbReference type="NCBIfam" id="TIGR01204">
    <property type="entry name" value="bioW"/>
    <property type="match status" value="1"/>
</dbReference>
<evidence type="ECO:0000256" key="9">
    <source>
        <dbReference type="ARBA" id="ARBA00022842"/>
    </source>
</evidence>
<reference evidence="15 16" key="1">
    <citation type="journal article" date="2019" name="Nat. Med.">
        <title>A library of human gut bacterial isolates paired with longitudinal multiomics data enables mechanistic microbiome research.</title>
        <authorList>
            <person name="Poyet M."/>
            <person name="Groussin M."/>
            <person name="Gibbons S.M."/>
            <person name="Avila-Pacheco J."/>
            <person name="Jiang X."/>
            <person name="Kearney S.M."/>
            <person name="Perrotta A.R."/>
            <person name="Berdy B."/>
            <person name="Zhao S."/>
            <person name="Lieberman T.D."/>
            <person name="Swanson P.K."/>
            <person name="Smith M."/>
            <person name="Roesemann S."/>
            <person name="Alexander J.E."/>
            <person name="Rich S.A."/>
            <person name="Livny J."/>
            <person name="Vlamakis H."/>
            <person name="Clish C."/>
            <person name="Bullock K."/>
            <person name="Deik A."/>
            <person name="Scott J."/>
            <person name="Pierce K.A."/>
            <person name="Xavier R.J."/>
            <person name="Alm E.J."/>
        </authorList>
    </citation>
    <scope>NUCLEOTIDE SEQUENCE [LARGE SCALE GENOMIC DNA]</scope>
    <source>
        <strain evidence="13 16">BIOML-A13</strain>
        <strain evidence="14 15">BIOML-A3</strain>
    </source>
</reference>
<dbReference type="NCBIfam" id="NF002360">
    <property type="entry name" value="PRK01322.1"/>
    <property type="match status" value="1"/>
</dbReference>
<dbReference type="GO" id="GO:0005524">
    <property type="term" value="F:ATP binding"/>
    <property type="evidence" value="ECO:0007669"/>
    <property type="project" value="UniProtKB-KW"/>
</dbReference>
<dbReference type="GO" id="GO:0000287">
    <property type="term" value="F:magnesium ion binding"/>
    <property type="evidence" value="ECO:0007669"/>
    <property type="project" value="UniProtKB-UniRule"/>
</dbReference>
<dbReference type="OrthoDB" id="9792985at2"/>
<comment type="subunit">
    <text evidence="3 11">Homodimer.</text>
</comment>
<comment type="caution">
    <text evidence="13">The sequence shown here is derived from an EMBL/GenBank/DDBJ whole genome shotgun (WGS) entry which is preliminary data.</text>
</comment>
<dbReference type="AlphaFoldDB" id="A0A7X2XH69"/>
<dbReference type="EMBL" id="WNBM01000007">
    <property type="protein sequence ID" value="MTT76452.1"/>
    <property type="molecule type" value="Genomic_DNA"/>
</dbReference>
<evidence type="ECO:0000313" key="13">
    <source>
        <dbReference type="EMBL" id="MTT76452.1"/>
    </source>
</evidence>
<keyword evidence="9 11" id="KW-0460">Magnesium</keyword>
<evidence type="ECO:0000256" key="8">
    <source>
        <dbReference type="ARBA" id="ARBA00022840"/>
    </source>
</evidence>
<evidence type="ECO:0000256" key="6">
    <source>
        <dbReference type="ARBA" id="ARBA00022741"/>
    </source>
</evidence>
<dbReference type="EMBL" id="WNBW01000007">
    <property type="protein sequence ID" value="MTU04516.1"/>
    <property type="molecule type" value="Genomic_DNA"/>
</dbReference>
<dbReference type="Proteomes" id="UP000484547">
    <property type="component" value="Unassembled WGS sequence"/>
</dbReference>
<keyword evidence="15" id="KW-1185">Reference proteome</keyword>
<dbReference type="EC" id="6.2.1.14" evidence="4 11"/>
<keyword evidence="5 11" id="KW-0436">Ligase</keyword>
<protein>
    <recommendedName>
        <fullName evidence="4 11">6-carboxyhexanoate--CoA ligase</fullName>
        <ecNumber evidence="4 11">6.2.1.14</ecNumber>
    </recommendedName>
    <alternativeName>
        <fullName evidence="11">Pimeloyl-CoA synthase</fullName>
    </alternativeName>
</protein>
<dbReference type="GO" id="GO:0009102">
    <property type="term" value="P:biotin biosynthetic process"/>
    <property type="evidence" value="ECO:0007669"/>
    <property type="project" value="UniProtKB-UniRule"/>
</dbReference>
<evidence type="ECO:0000256" key="2">
    <source>
        <dbReference type="ARBA" id="ARBA00005075"/>
    </source>
</evidence>
<dbReference type="RefSeq" id="WP_113077840.1">
    <property type="nucleotide sequence ID" value="NZ_DBFXBT010000085.1"/>
</dbReference>
<name>A0A7X2XH69_9FIRM</name>
<comment type="similarity">
    <text evidence="11">Belongs to the BioW family.</text>
</comment>
<keyword evidence="8 11" id="KW-0067">ATP-binding</keyword>
<evidence type="ECO:0000256" key="10">
    <source>
        <dbReference type="ARBA" id="ARBA00049553"/>
    </source>
</evidence>
<dbReference type="UniPathway" id="UPA00999">
    <property type="reaction ID" value="UER00351"/>
</dbReference>
<dbReference type="InterPro" id="IPR005499">
    <property type="entry name" value="BioW"/>
</dbReference>
<gene>
    <name evidence="11" type="primary">bioW</name>
    <name evidence="13" type="ORF">GMD11_09255</name>
    <name evidence="14" type="ORF">GMD18_08910</name>
</gene>
<comment type="catalytic activity">
    <reaction evidence="10 11">
        <text>heptanedioate + ATP + CoA = 6-carboxyhexanoyl-CoA + AMP + diphosphate</text>
        <dbReference type="Rhea" id="RHEA:14781"/>
        <dbReference type="ChEBI" id="CHEBI:30616"/>
        <dbReference type="ChEBI" id="CHEBI:33019"/>
        <dbReference type="ChEBI" id="CHEBI:36165"/>
        <dbReference type="ChEBI" id="CHEBI:57287"/>
        <dbReference type="ChEBI" id="CHEBI:57360"/>
        <dbReference type="ChEBI" id="CHEBI:456215"/>
        <dbReference type="EC" id="6.2.1.14"/>
    </reaction>
</comment>
<organism evidence="13 16">
    <name type="scientific">Phascolarctobacterium faecium</name>
    <dbReference type="NCBI Taxonomy" id="33025"/>
    <lineage>
        <taxon>Bacteria</taxon>
        <taxon>Bacillati</taxon>
        <taxon>Bacillota</taxon>
        <taxon>Negativicutes</taxon>
        <taxon>Acidaminococcales</taxon>
        <taxon>Acidaminococcaceae</taxon>
        <taxon>Phascolarctobacterium</taxon>
    </lineage>
</organism>
<comment type="function">
    <text evidence="11">Catalyzes the transformation of pimelate into pimeloyl-CoA with concomitant hydrolysis of ATP to AMP.</text>
</comment>
<keyword evidence="7 11" id="KW-0093">Biotin biosynthesis</keyword>
<feature type="region of interest" description="Disordered" evidence="12">
    <location>
        <begin position="1"/>
        <end position="22"/>
    </location>
</feature>
<evidence type="ECO:0000256" key="4">
    <source>
        <dbReference type="ARBA" id="ARBA00012984"/>
    </source>
</evidence>
<evidence type="ECO:0000256" key="3">
    <source>
        <dbReference type="ARBA" id="ARBA00011738"/>
    </source>
</evidence>
<evidence type="ECO:0000256" key="12">
    <source>
        <dbReference type="SAM" id="MobiDB-lite"/>
    </source>
</evidence>
<dbReference type="GO" id="GO:0042410">
    <property type="term" value="F:6-carboxyhexanoate-CoA ligase activity"/>
    <property type="evidence" value="ECO:0007669"/>
    <property type="project" value="UniProtKB-UniRule"/>
</dbReference>
<evidence type="ECO:0000256" key="11">
    <source>
        <dbReference type="HAMAP-Rule" id="MF_00668"/>
    </source>
</evidence>
<accession>A0A7X2XH69</accession>